<comment type="caution">
    <text evidence="5">The sequence shown here is derived from an EMBL/GenBank/DDBJ whole genome shotgun (WGS) entry which is preliminary data.</text>
</comment>
<dbReference type="CDD" id="cd01823">
    <property type="entry name" value="SEST_like"/>
    <property type="match status" value="1"/>
</dbReference>
<evidence type="ECO:0000259" key="4">
    <source>
        <dbReference type="Pfam" id="PF13472"/>
    </source>
</evidence>
<feature type="disulfide bond" evidence="2">
    <location>
        <begin position="178"/>
        <end position="224"/>
    </location>
</feature>
<dbReference type="EC" id="3.1.-.-" evidence="5"/>
<dbReference type="InterPro" id="IPR037460">
    <property type="entry name" value="SEST-like"/>
</dbReference>
<dbReference type="EMBL" id="QGUI02000321">
    <property type="protein sequence ID" value="MFO7193997.1"/>
    <property type="molecule type" value="Genomic_DNA"/>
</dbReference>
<accession>A0ABD6FLT5</accession>
<evidence type="ECO:0000256" key="3">
    <source>
        <dbReference type="SAM" id="SignalP"/>
    </source>
</evidence>
<feature type="chain" id="PRO_5044807874" evidence="3">
    <location>
        <begin position="30"/>
        <end position="267"/>
    </location>
</feature>
<dbReference type="SUPFAM" id="SSF52266">
    <property type="entry name" value="SGNH hydrolase"/>
    <property type="match status" value="1"/>
</dbReference>
<gene>
    <name evidence="5" type="ORF">DIU77_017275</name>
</gene>
<feature type="disulfide bond" evidence="2">
    <location>
        <begin position="121"/>
        <end position="129"/>
    </location>
</feature>
<dbReference type="InterPro" id="IPR013830">
    <property type="entry name" value="SGNH_hydro"/>
</dbReference>
<keyword evidence="2" id="KW-1015">Disulfide bond</keyword>
<protein>
    <submittedName>
        <fullName evidence="5">SGNH/GDSL hydrolase family protein</fullName>
        <ecNumber evidence="5">3.1.-.-</ecNumber>
    </submittedName>
</protein>
<organism evidence="5 6">
    <name type="scientific">Thermocrispum agreste</name>
    <dbReference type="NCBI Taxonomy" id="37925"/>
    <lineage>
        <taxon>Bacteria</taxon>
        <taxon>Bacillati</taxon>
        <taxon>Actinomycetota</taxon>
        <taxon>Actinomycetes</taxon>
        <taxon>Pseudonocardiales</taxon>
        <taxon>Pseudonocardiaceae</taxon>
        <taxon>Thermocrispum</taxon>
    </lineage>
</organism>
<proteinExistence type="predicted"/>
<keyword evidence="3" id="KW-0732">Signal</keyword>
<feature type="signal peptide" evidence="3">
    <location>
        <begin position="1"/>
        <end position="29"/>
    </location>
</feature>
<keyword evidence="5" id="KW-0378">Hydrolase</keyword>
<dbReference type="GO" id="GO:0016787">
    <property type="term" value="F:hydrolase activity"/>
    <property type="evidence" value="ECO:0007669"/>
    <property type="project" value="UniProtKB-KW"/>
</dbReference>
<evidence type="ECO:0000313" key="5">
    <source>
        <dbReference type="EMBL" id="MFO7193997.1"/>
    </source>
</evidence>
<feature type="active site" description="Nucleophile" evidence="1">
    <location>
        <position position="40"/>
    </location>
</feature>
<reference evidence="5 6" key="1">
    <citation type="journal article" date="2021" name="BMC Genomics">
        <title>Genome-resolved metagenome and metatranscriptome analyses of thermophilic composting reveal key bacterial players and their metabolic interactions.</title>
        <authorList>
            <person name="Braga L.P.P."/>
            <person name="Pereira R.V."/>
            <person name="Martins L.F."/>
            <person name="Moura L.M.S."/>
            <person name="Sanchez F.B."/>
            <person name="Patane J.S.L."/>
            <person name="da Silva A.M."/>
            <person name="Setubal J.C."/>
        </authorList>
    </citation>
    <scope>NUCLEOTIDE SEQUENCE [LARGE SCALE GENOMIC DNA]</scope>
    <source>
        <strain evidence="5">ZC4RG45</strain>
    </source>
</reference>
<dbReference type="AlphaFoldDB" id="A0ABD6FLT5"/>
<name>A0ABD6FLT5_9PSEU</name>
<feature type="active site" evidence="1">
    <location>
        <position position="243"/>
    </location>
</feature>
<evidence type="ECO:0000313" key="6">
    <source>
        <dbReference type="Proteomes" id="UP000249324"/>
    </source>
</evidence>
<feature type="domain" description="SGNH hydrolase-type esterase" evidence="4">
    <location>
        <begin position="36"/>
        <end position="249"/>
    </location>
</feature>
<dbReference type="Pfam" id="PF13472">
    <property type="entry name" value="Lipase_GDSL_2"/>
    <property type="match status" value="1"/>
</dbReference>
<dbReference type="PANTHER" id="PTHR37981:SF1">
    <property type="entry name" value="SGNH HYDROLASE-TYPE ESTERASE DOMAIN-CONTAINING PROTEIN"/>
    <property type="match status" value="1"/>
</dbReference>
<dbReference type="Gene3D" id="3.40.50.1110">
    <property type="entry name" value="SGNH hydrolase"/>
    <property type="match status" value="1"/>
</dbReference>
<dbReference type="PANTHER" id="PTHR37981">
    <property type="entry name" value="LIPASE 2"/>
    <property type="match status" value="1"/>
</dbReference>
<evidence type="ECO:0000256" key="1">
    <source>
        <dbReference type="PIRSR" id="PIRSR637460-1"/>
    </source>
</evidence>
<dbReference type="InterPro" id="IPR036514">
    <property type="entry name" value="SGNH_hydro_sf"/>
</dbReference>
<feature type="disulfide bond" evidence="2">
    <location>
        <begin position="55"/>
        <end position="80"/>
    </location>
</feature>
<sequence>MRYIRPVVALAAAALFSVAGAIVASPAYAAGENYVALGDSYASGTGAGSYSGGDCYRSANAYPQRWANANAPASFTFAACSGATTSDVRSQQLGALSAATTLVSISIGGNDAGFADVMITCTVGTDSACVNRVNQAREFARAELPGRLDALYAEIRAKAPNARVVVMGYPRVLTSGSCWWFSGTKRNAVNSAADELSGIIAARAAAAGFTYVDVRDDFAGHEVCTSDEWINGIVWSRLVESYHPNAKGHGNAYYPAFASAVSQTAAA</sequence>
<dbReference type="Proteomes" id="UP000249324">
    <property type="component" value="Unassembled WGS sequence"/>
</dbReference>
<evidence type="ECO:0000256" key="2">
    <source>
        <dbReference type="PIRSR" id="PIRSR637460-2"/>
    </source>
</evidence>